<gene>
    <name evidence="2" type="ORF">B4088_0072</name>
</gene>
<protein>
    <recommendedName>
        <fullName evidence="1">Immunity protein 30 domain-containing protein</fullName>
    </recommendedName>
</protein>
<dbReference type="AlphaFoldDB" id="A0A164RAB4"/>
<evidence type="ECO:0000313" key="3">
    <source>
        <dbReference type="Proteomes" id="UP000076482"/>
    </source>
</evidence>
<comment type="caution">
    <text evidence="2">The sequence shown here is derived from an EMBL/GenBank/DDBJ whole genome shotgun (WGS) entry which is preliminary data.</text>
</comment>
<accession>A0A164RAB4</accession>
<dbReference type="EMBL" id="LJKE01000008">
    <property type="protein sequence ID" value="KZD73841.1"/>
    <property type="molecule type" value="Genomic_DNA"/>
</dbReference>
<reference evidence="2 3" key="1">
    <citation type="submission" date="2015-09" db="EMBL/GenBank/DDBJ databases">
        <title>Bacillus cereus food isolates.</title>
        <authorList>
            <person name="Boekhorst J."/>
        </authorList>
    </citation>
    <scope>NUCLEOTIDE SEQUENCE [LARGE SCALE GENOMIC DNA]</scope>
    <source>
        <strain evidence="2 3">B4088</strain>
    </source>
</reference>
<evidence type="ECO:0000313" key="2">
    <source>
        <dbReference type="EMBL" id="KZD73841.1"/>
    </source>
</evidence>
<dbReference type="Pfam" id="PF15565">
    <property type="entry name" value="Imm30"/>
    <property type="match status" value="1"/>
</dbReference>
<dbReference type="InterPro" id="IPR029084">
    <property type="entry name" value="Imm30"/>
</dbReference>
<proteinExistence type="predicted"/>
<dbReference type="PATRIC" id="fig|1396.535.peg.4640"/>
<dbReference type="RefSeq" id="WP_063259420.1">
    <property type="nucleotide sequence ID" value="NZ_LJKE01000008.1"/>
</dbReference>
<dbReference type="Proteomes" id="UP000076482">
    <property type="component" value="Unassembled WGS sequence"/>
</dbReference>
<evidence type="ECO:0000259" key="1">
    <source>
        <dbReference type="Pfam" id="PF15565"/>
    </source>
</evidence>
<organism evidence="2 3">
    <name type="scientific">Bacillus cereus</name>
    <dbReference type="NCBI Taxonomy" id="1396"/>
    <lineage>
        <taxon>Bacteria</taxon>
        <taxon>Bacillati</taxon>
        <taxon>Bacillota</taxon>
        <taxon>Bacilli</taxon>
        <taxon>Bacillales</taxon>
        <taxon>Bacillaceae</taxon>
        <taxon>Bacillus</taxon>
        <taxon>Bacillus cereus group</taxon>
    </lineage>
</organism>
<feature type="domain" description="Immunity protein 30" evidence="1">
    <location>
        <begin position="13"/>
        <end position="113"/>
    </location>
</feature>
<name>A0A164RAB4_BACCE</name>
<sequence length="155" mass="18023">MDILVELTELKNSRLLRDENEVEKFEKSIGNILEMEDVNNIEVLCQGFDDLTENDEVMFGLIHAIESYDKIVSSEVSLKVLANSIPKMIPHAKEWLKILHKRILNHEPSRNIYKKIIPTLNNDIQKYVVSQLTSIKERNPSRFEESVNSILDFLK</sequence>